<evidence type="ECO:0000256" key="4">
    <source>
        <dbReference type="ARBA" id="ARBA00022729"/>
    </source>
</evidence>
<comment type="caution">
    <text evidence="8">The sequence shown here is derived from an EMBL/GenBank/DDBJ whole genome shotgun (WGS) entry which is preliminary data.</text>
</comment>
<dbReference type="Proteomes" id="UP001280121">
    <property type="component" value="Unassembled WGS sequence"/>
</dbReference>
<keyword evidence="9" id="KW-1185">Reference proteome</keyword>
<comment type="subcellular location">
    <subcellularLocation>
        <location evidence="1">Secreted</location>
    </subcellularLocation>
</comment>
<protein>
    <submittedName>
        <fullName evidence="8">Uncharacterized protein</fullName>
    </submittedName>
</protein>
<dbReference type="InterPro" id="IPR051238">
    <property type="entry name" value="GDSL_esterase/lipase"/>
</dbReference>
<sequence>ARKVAVFGIGAIGCTPGMIAMYGTNGSLCIDFINNAVQLFNAKLLPLVEDFNKNMLNSTFIFVDSYQIALTSTQTT</sequence>
<gene>
    <name evidence="8" type="ORF">Ddye_013374</name>
</gene>
<evidence type="ECO:0000256" key="1">
    <source>
        <dbReference type="ARBA" id="ARBA00004613"/>
    </source>
</evidence>
<dbReference type="Gene3D" id="3.40.50.1110">
    <property type="entry name" value="SGNH hydrolase"/>
    <property type="match status" value="1"/>
</dbReference>
<keyword evidence="3" id="KW-0964">Secreted</keyword>
<dbReference type="EMBL" id="JANJYI010000004">
    <property type="protein sequence ID" value="KAK2653518.1"/>
    <property type="molecule type" value="Genomic_DNA"/>
</dbReference>
<keyword evidence="5" id="KW-0378">Hydrolase</keyword>
<feature type="non-terminal residue" evidence="8">
    <location>
        <position position="76"/>
    </location>
</feature>
<dbReference type="GO" id="GO:0016788">
    <property type="term" value="F:hydrolase activity, acting on ester bonds"/>
    <property type="evidence" value="ECO:0007669"/>
    <property type="project" value="InterPro"/>
</dbReference>
<proteinExistence type="inferred from homology"/>
<keyword evidence="4" id="KW-0732">Signal</keyword>
<evidence type="ECO:0000256" key="7">
    <source>
        <dbReference type="ARBA" id="ARBA00023098"/>
    </source>
</evidence>
<keyword evidence="7" id="KW-0443">Lipid metabolism</keyword>
<dbReference type="GO" id="GO:0016042">
    <property type="term" value="P:lipid catabolic process"/>
    <property type="evidence" value="ECO:0007669"/>
    <property type="project" value="UniProtKB-KW"/>
</dbReference>
<keyword evidence="6" id="KW-0442">Lipid degradation</keyword>
<evidence type="ECO:0000256" key="3">
    <source>
        <dbReference type="ARBA" id="ARBA00022525"/>
    </source>
</evidence>
<name>A0AAE0CK56_9ROSI</name>
<evidence type="ECO:0000256" key="5">
    <source>
        <dbReference type="ARBA" id="ARBA00022801"/>
    </source>
</evidence>
<dbReference type="PANTHER" id="PTHR45650">
    <property type="entry name" value="GDSL-LIKE LIPASE/ACYLHYDROLASE-RELATED"/>
    <property type="match status" value="1"/>
</dbReference>
<dbReference type="Pfam" id="PF00657">
    <property type="entry name" value="Lipase_GDSL"/>
    <property type="match status" value="1"/>
</dbReference>
<dbReference type="InterPro" id="IPR001087">
    <property type="entry name" value="GDSL"/>
</dbReference>
<comment type="similarity">
    <text evidence="2">Belongs to the 'GDSL' lipolytic enzyme family.</text>
</comment>
<dbReference type="PANTHER" id="PTHR45650:SF9">
    <property type="entry name" value="SGNH HYDROLASE-TYPE ESTERASE DOMAIN-CONTAINING PROTEIN"/>
    <property type="match status" value="1"/>
</dbReference>
<dbReference type="InterPro" id="IPR036514">
    <property type="entry name" value="SGNH_hydro_sf"/>
</dbReference>
<feature type="non-terminal residue" evidence="8">
    <location>
        <position position="1"/>
    </location>
</feature>
<evidence type="ECO:0000313" key="8">
    <source>
        <dbReference type="EMBL" id="KAK2653518.1"/>
    </source>
</evidence>
<dbReference type="AlphaFoldDB" id="A0AAE0CK56"/>
<dbReference type="GO" id="GO:0005576">
    <property type="term" value="C:extracellular region"/>
    <property type="evidence" value="ECO:0007669"/>
    <property type="project" value="UniProtKB-SubCell"/>
</dbReference>
<evidence type="ECO:0000313" key="9">
    <source>
        <dbReference type="Proteomes" id="UP001280121"/>
    </source>
</evidence>
<accession>A0AAE0CK56</accession>
<organism evidence="8 9">
    <name type="scientific">Dipteronia dyeriana</name>
    <dbReference type="NCBI Taxonomy" id="168575"/>
    <lineage>
        <taxon>Eukaryota</taxon>
        <taxon>Viridiplantae</taxon>
        <taxon>Streptophyta</taxon>
        <taxon>Embryophyta</taxon>
        <taxon>Tracheophyta</taxon>
        <taxon>Spermatophyta</taxon>
        <taxon>Magnoliopsida</taxon>
        <taxon>eudicotyledons</taxon>
        <taxon>Gunneridae</taxon>
        <taxon>Pentapetalae</taxon>
        <taxon>rosids</taxon>
        <taxon>malvids</taxon>
        <taxon>Sapindales</taxon>
        <taxon>Sapindaceae</taxon>
        <taxon>Hippocastanoideae</taxon>
        <taxon>Acereae</taxon>
        <taxon>Dipteronia</taxon>
    </lineage>
</organism>
<reference evidence="8" key="1">
    <citation type="journal article" date="2023" name="Plant J.">
        <title>Genome sequences and population genomics provide insights into the demographic history, inbreeding, and mutation load of two 'living fossil' tree species of Dipteronia.</title>
        <authorList>
            <person name="Feng Y."/>
            <person name="Comes H.P."/>
            <person name="Chen J."/>
            <person name="Zhu S."/>
            <person name="Lu R."/>
            <person name="Zhang X."/>
            <person name="Li P."/>
            <person name="Qiu J."/>
            <person name="Olsen K.M."/>
            <person name="Qiu Y."/>
        </authorList>
    </citation>
    <scope>NUCLEOTIDE SEQUENCE</scope>
    <source>
        <strain evidence="8">KIB01</strain>
    </source>
</reference>
<evidence type="ECO:0000256" key="2">
    <source>
        <dbReference type="ARBA" id="ARBA00008668"/>
    </source>
</evidence>
<evidence type="ECO:0000256" key="6">
    <source>
        <dbReference type="ARBA" id="ARBA00022963"/>
    </source>
</evidence>